<feature type="domain" description="HPt" evidence="1">
    <location>
        <begin position="14"/>
        <end position="71"/>
    </location>
</feature>
<name>A0A239DXZ5_9BACT</name>
<reference evidence="2 3" key="1">
    <citation type="submission" date="2017-06" db="EMBL/GenBank/DDBJ databases">
        <authorList>
            <person name="Kim H.J."/>
            <person name="Triplett B.A."/>
        </authorList>
    </citation>
    <scope>NUCLEOTIDE SEQUENCE [LARGE SCALE GENOMIC DNA]</scope>
    <source>
        <strain evidence="2 3">DSM 18704</strain>
    </source>
</reference>
<dbReference type="AlphaFoldDB" id="A0A239DXZ5"/>
<sequence length="85" mass="9427">MLAALWQKNQPLMLERLDLLDRASTHPELHEEAIAVAHKMAGTLGMFGFPEGTAIAREIELALEAGNRNISHLAARLRALLFPTR</sequence>
<organism evidence="2 3">
    <name type="scientific">Granulicella rosea</name>
    <dbReference type="NCBI Taxonomy" id="474952"/>
    <lineage>
        <taxon>Bacteria</taxon>
        <taxon>Pseudomonadati</taxon>
        <taxon>Acidobacteriota</taxon>
        <taxon>Terriglobia</taxon>
        <taxon>Terriglobales</taxon>
        <taxon>Acidobacteriaceae</taxon>
        <taxon>Granulicella</taxon>
    </lineage>
</organism>
<dbReference type="GO" id="GO:0004672">
    <property type="term" value="F:protein kinase activity"/>
    <property type="evidence" value="ECO:0007669"/>
    <property type="project" value="UniProtKB-ARBA"/>
</dbReference>
<dbReference type="SUPFAM" id="SSF47226">
    <property type="entry name" value="Histidine-containing phosphotransfer domain, HPT domain"/>
    <property type="match status" value="1"/>
</dbReference>
<protein>
    <submittedName>
        <fullName evidence="2">Hpt domain-containing protein</fullName>
    </submittedName>
</protein>
<evidence type="ECO:0000313" key="3">
    <source>
        <dbReference type="Proteomes" id="UP000198356"/>
    </source>
</evidence>
<accession>A0A239DXZ5</accession>
<dbReference type="InterPro" id="IPR008207">
    <property type="entry name" value="Sig_transdc_His_kin_Hpt_dom"/>
</dbReference>
<dbReference type="InterPro" id="IPR036641">
    <property type="entry name" value="HPT_dom_sf"/>
</dbReference>
<dbReference type="Proteomes" id="UP000198356">
    <property type="component" value="Unassembled WGS sequence"/>
</dbReference>
<evidence type="ECO:0000313" key="2">
    <source>
        <dbReference type="EMBL" id="SNS36593.1"/>
    </source>
</evidence>
<dbReference type="GO" id="GO:0000160">
    <property type="term" value="P:phosphorelay signal transduction system"/>
    <property type="evidence" value="ECO:0007669"/>
    <property type="project" value="InterPro"/>
</dbReference>
<dbReference type="Gene3D" id="1.20.120.160">
    <property type="entry name" value="HPT domain"/>
    <property type="match status" value="1"/>
</dbReference>
<gene>
    <name evidence="2" type="ORF">SAMN05421770_101672</name>
</gene>
<keyword evidence="3" id="KW-1185">Reference proteome</keyword>
<evidence type="ECO:0000259" key="1">
    <source>
        <dbReference type="Pfam" id="PF01627"/>
    </source>
</evidence>
<dbReference type="EMBL" id="FZOU01000001">
    <property type="protein sequence ID" value="SNS36593.1"/>
    <property type="molecule type" value="Genomic_DNA"/>
</dbReference>
<dbReference type="Pfam" id="PF01627">
    <property type="entry name" value="Hpt"/>
    <property type="match status" value="1"/>
</dbReference>
<proteinExistence type="predicted"/>